<protein>
    <submittedName>
        <fullName evidence="2">Uncharacterized protein</fullName>
    </submittedName>
</protein>
<evidence type="ECO:0000313" key="2">
    <source>
        <dbReference type="EMBL" id="MBY69456.1"/>
    </source>
</evidence>
<proteinExistence type="predicted"/>
<reference evidence="2" key="1">
    <citation type="submission" date="2018-04" db="EMBL/GenBank/DDBJ databases">
        <title>Transcriptome assembly of Sipha flava.</title>
        <authorList>
            <person name="Scully E.D."/>
            <person name="Geib S.M."/>
            <person name="Palmer N.A."/>
            <person name="Koch K."/>
            <person name="Bradshaw J."/>
            <person name="Heng-Moss T."/>
            <person name="Sarath G."/>
        </authorList>
    </citation>
    <scope>NUCLEOTIDE SEQUENCE</scope>
</reference>
<evidence type="ECO:0000256" key="1">
    <source>
        <dbReference type="SAM" id="Coils"/>
    </source>
</evidence>
<dbReference type="EMBL" id="GGMS01000253">
    <property type="protein sequence ID" value="MBY69456.1"/>
    <property type="molecule type" value="Transcribed_RNA"/>
</dbReference>
<dbReference type="AlphaFoldDB" id="A0A2S2PVB2"/>
<feature type="coiled-coil region" evidence="1">
    <location>
        <begin position="140"/>
        <end position="174"/>
    </location>
</feature>
<name>A0A2S2PVB2_9HEMI</name>
<gene>
    <name evidence="2" type="ORF">g.25860</name>
</gene>
<dbReference type="OrthoDB" id="6591098at2759"/>
<keyword evidence="1" id="KW-0175">Coiled coil</keyword>
<sequence>MACNNEDKLDINDELSKIHLSLYENVIELWRIEEKCRLKLKNIEEINNSTALITEENEGQEKQLIDIKAKMKEVRDEILSMENVIFCLYETLAYLEVQQKEKEFSVFKSKSENELQLFIRMELWQKEEERLNNIPEIKTLKIADLELKNTKSEYENLLIDQENLVKQISIAEKENSKKLNDVIVRFAKIFIEMYSINEREKQCRIKLRKLDAEYQEKFNMKNALLESQKNKINKVSFWTHSLFPFDSKHNLLNSNNNSQDFPYQHQFDGKHSKLCNEPKQIECSEKSSLTINDLISHSEMNGNIDQCSKNVVVDLGEKCVDDNNKKLDILDVVTNKRKPIKEQLDFEFKKPYNPFHGINYGSTNSNISKVQPNSTNKENNLIENQEKVESLKSPVKTIQDNLNDNKQLHLMYSMKSAKQSDSINLNSDKIIMFDDILLQLESTSNEENKTSGLYWNNCNVPVSENSGNYSFCGSDLSELFGNVYDFSQFAEMKLNFMNSLDSDSNTPNDTDFQKLKNNITQKSIDVMFHNHENESFKKINNENCMSMNTSTANESNDLIQSTKLNFESTESFMFNFN</sequence>
<feature type="coiled-coil region" evidence="1">
    <location>
        <begin position="57"/>
        <end position="84"/>
    </location>
</feature>
<accession>A0A2S2PVB2</accession>
<organism evidence="2">
    <name type="scientific">Sipha flava</name>
    <name type="common">yellow sugarcane aphid</name>
    <dbReference type="NCBI Taxonomy" id="143950"/>
    <lineage>
        <taxon>Eukaryota</taxon>
        <taxon>Metazoa</taxon>
        <taxon>Ecdysozoa</taxon>
        <taxon>Arthropoda</taxon>
        <taxon>Hexapoda</taxon>
        <taxon>Insecta</taxon>
        <taxon>Pterygota</taxon>
        <taxon>Neoptera</taxon>
        <taxon>Paraneoptera</taxon>
        <taxon>Hemiptera</taxon>
        <taxon>Sternorrhyncha</taxon>
        <taxon>Aphidomorpha</taxon>
        <taxon>Aphidoidea</taxon>
        <taxon>Aphididae</taxon>
        <taxon>Sipha</taxon>
    </lineage>
</organism>